<name>A0ABQ7TT17_SOLTU</name>
<evidence type="ECO:0000313" key="2">
    <source>
        <dbReference type="Proteomes" id="UP000826656"/>
    </source>
</evidence>
<organism evidence="1 2">
    <name type="scientific">Solanum tuberosum</name>
    <name type="common">Potato</name>
    <dbReference type="NCBI Taxonomy" id="4113"/>
    <lineage>
        <taxon>Eukaryota</taxon>
        <taxon>Viridiplantae</taxon>
        <taxon>Streptophyta</taxon>
        <taxon>Embryophyta</taxon>
        <taxon>Tracheophyta</taxon>
        <taxon>Spermatophyta</taxon>
        <taxon>Magnoliopsida</taxon>
        <taxon>eudicotyledons</taxon>
        <taxon>Gunneridae</taxon>
        <taxon>Pentapetalae</taxon>
        <taxon>asterids</taxon>
        <taxon>lamiids</taxon>
        <taxon>Solanales</taxon>
        <taxon>Solanaceae</taxon>
        <taxon>Solanoideae</taxon>
        <taxon>Solaneae</taxon>
        <taxon>Solanum</taxon>
    </lineage>
</organism>
<dbReference type="Proteomes" id="UP000826656">
    <property type="component" value="Unassembled WGS sequence"/>
</dbReference>
<accession>A0ABQ7TT17</accession>
<sequence>MEALSKFDSINLPSIMLENMPKTLIEQKEKHGMGYGYFLTRVFKYMEIHLEAGVRETIKQSFSMNTLVECECMEGNIGYMSKMTELVVEQSKLRHELKEMTALLSHKDA</sequence>
<comment type="caution">
    <text evidence="1">The sequence shown here is derived from an EMBL/GenBank/DDBJ whole genome shotgun (WGS) entry which is preliminary data.</text>
</comment>
<proteinExistence type="predicted"/>
<evidence type="ECO:0000313" key="1">
    <source>
        <dbReference type="EMBL" id="KAH0737691.1"/>
    </source>
</evidence>
<gene>
    <name evidence="1" type="ORF">KY290_036396</name>
</gene>
<dbReference type="EMBL" id="JAIVGD010000028">
    <property type="protein sequence ID" value="KAH0737691.1"/>
    <property type="molecule type" value="Genomic_DNA"/>
</dbReference>
<reference evidence="1 2" key="1">
    <citation type="journal article" date="2021" name="bioRxiv">
        <title>Chromosome-scale and haplotype-resolved genome assembly of a tetraploid potato cultivar.</title>
        <authorList>
            <person name="Sun H."/>
            <person name="Jiao W.-B."/>
            <person name="Krause K."/>
            <person name="Campoy J.A."/>
            <person name="Goel M."/>
            <person name="Folz-Donahue K."/>
            <person name="Kukat C."/>
            <person name="Huettel B."/>
            <person name="Schneeberger K."/>
        </authorList>
    </citation>
    <scope>NUCLEOTIDE SEQUENCE [LARGE SCALE GENOMIC DNA]</scope>
    <source>
        <strain evidence="1">SolTubOtavaFocal</strain>
        <tissue evidence="1">Leaves</tissue>
    </source>
</reference>
<protein>
    <submittedName>
        <fullName evidence="1">Uncharacterized protein</fullName>
    </submittedName>
</protein>
<keyword evidence="2" id="KW-1185">Reference proteome</keyword>